<evidence type="ECO:0000313" key="1">
    <source>
        <dbReference type="EnsemblMetazoa" id="Aqu2.1.29336_001"/>
    </source>
</evidence>
<accession>A0A1X7UNV5</accession>
<sequence>CTISKVIADKSSYSRAVLYYVHVENPNYCCSISSDDIFSMLYIVYALEDLLVMGMNIKGEVNTVLGLFV</sequence>
<dbReference type="InParanoid" id="A0A1X7UNV5"/>
<dbReference type="AlphaFoldDB" id="A0A1X7UNV5"/>
<reference evidence="1" key="1">
    <citation type="submission" date="2017-05" db="UniProtKB">
        <authorList>
            <consortium name="EnsemblMetazoa"/>
        </authorList>
    </citation>
    <scope>IDENTIFICATION</scope>
</reference>
<proteinExistence type="predicted"/>
<organism evidence="1">
    <name type="scientific">Amphimedon queenslandica</name>
    <name type="common">Sponge</name>
    <dbReference type="NCBI Taxonomy" id="400682"/>
    <lineage>
        <taxon>Eukaryota</taxon>
        <taxon>Metazoa</taxon>
        <taxon>Porifera</taxon>
        <taxon>Demospongiae</taxon>
        <taxon>Heteroscleromorpha</taxon>
        <taxon>Haplosclerida</taxon>
        <taxon>Niphatidae</taxon>
        <taxon>Amphimedon</taxon>
    </lineage>
</organism>
<name>A0A1X7UNV5_AMPQE</name>
<protein>
    <submittedName>
        <fullName evidence="1">Uncharacterized protein</fullName>
    </submittedName>
</protein>
<dbReference type="EnsemblMetazoa" id="Aqu2.1.29336_001">
    <property type="protein sequence ID" value="Aqu2.1.29336_001"/>
    <property type="gene ID" value="Aqu2.1.29336"/>
</dbReference>